<dbReference type="EMBL" id="CP022098">
    <property type="protein sequence ID" value="ATB38392.1"/>
    <property type="molecule type" value="Genomic_DNA"/>
</dbReference>
<gene>
    <name evidence="3" type="ORF">CYFUS_003826</name>
</gene>
<keyword evidence="2" id="KW-1133">Transmembrane helix</keyword>
<sequence length="231" mass="26043">MGVTSRSKALPWLGASIIVVLMAILWWMPREDNPSSEAPGREERSRPPPPAVVPVAPTPSRPVAPQATVAGEPDAGSSAPAPEPEQVPALEAAREHPVNLEKLREQMPDNLYWELGAPTKDPEILHRREEQARRWNALLGKVQSNTATEEEIHQYYDHRRAVSEDFIAFASRVLQEHGAQLSEQERGLYALSIQMHRTRLDEIPRQVEDALARKATQDQRREEWQRGKKGP</sequence>
<reference evidence="3 4" key="1">
    <citation type="submission" date="2017-06" db="EMBL/GenBank/DDBJ databases">
        <title>Sequencing and comparative analysis of myxobacterial genomes.</title>
        <authorList>
            <person name="Rupp O."/>
            <person name="Goesmann A."/>
            <person name="Sogaard-Andersen L."/>
        </authorList>
    </citation>
    <scope>NUCLEOTIDE SEQUENCE [LARGE SCALE GENOMIC DNA]</scope>
    <source>
        <strain evidence="3 4">DSM 52655</strain>
    </source>
</reference>
<evidence type="ECO:0000313" key="4">
    <source>
        <dbReference type="Proteomes" id="UP000217257"/>
    </source>
</evidence>
<name>A0A250J4G4_9BACT</name>
<evidence type="ECO:0000256" key="2">
    <source>
        <dbReference type="SAM" id="Phobius"/>
    </source>
</evidence>
<evidence type="ECO:0000313" key="3">
    <source>
        <dbReference type="EMBL" id="ATB38392.1"/>
    </source>
</evidence>
<feature type="region of interest" description="Disordered" evidence="1">
    <location>
        <begin position="31"/>
        <end position="95"/>
    </location>
</feature>
<accession>A0A250J4G4</accession>
<keyword evidence="2" id="KW-0472">Membrane</keyword>
<feature type="transmembrane region" description="Helical" evidence="2">
    <location>
        <begin position="9"/>
        <end position="28"/>
    </location>
</feature>
<feature type="region of interest" description="Disordered" evidence="1">
    <location>
        <begin position="212"/>
        <end position="231"/>
    </location>
</feature>
<feature type="compositionally biased region" description="Pro residues" evidence="1">
    <location>
        <begin position="47"/>
        <end position="62"/>
    </location>
</feature>
<proteinExistence type="predicted"/>
<keyword evidence="2" id="KW-0812">Transmembrane</keyword>
<protein>
    <submittedName>
        <fullName evidence="3">Uncharacterized protein</fullName>
    </submittedName>
</protein>
<feature type="compositionally biased region" description="Basic and acidic residues" evidence="1">
    <location>
        <begin position="31"/>
        <end position="46"/>
    </location>
</feature>
<dbReference type="Proteomes" id="UP000217257">
    <property type="component" value="Chromosome"/>
</dbReference>
<dbReference type="AlphaFoldDB" id="A0A250J4G4"/>
<evidence type="ECO:0000256" key="1">
    <source>
        <dbReference type="SAM" id="MobiDB-lite"/>
    </source>
</evidence>
<dbReference type="KEGG" id="cfus:CYFUS_003826"/>
<organism evidence="3 4">
    <name type="scientific">Cystobacter fuscus</name>
    <dbReference type="NCBI Taxonomy" id="43"/>
    <lineage>
        <taxon>Bacteria</taxon>
        <taxon>Pseudomonadati</taxon>
        <taxon>Myxococcota</taxon>
        <taxon>Myxococcia</taxon>
        <taxon>Myxococcales</taxon>
        <taxon>Cystobacterineae</taxon>
        <taxon>Archangiaceae</taxon>
        <taxon>Cystobacter</taxon>
    </lineage>
</organism>